<dbReference type="OrthoDB" id="9787933at2"/>
<dbReference type="SUPFAM" id="SSF53474">
    <property type="entry name" value="alpha/beta-Hydrolases"/>
    <property type="match status" value="1"/>
</dbReference>
<dbReference type="PANTHER" id="PTHR22946">
    <property type="entry name" value="DIENELACTONE HYDROLASE DOMAIN-CONTAINING PROTEIN-RELATED"/>
    <property type="match status" value="1"/>
</dbReference>
<evidence type="ECO:0000259" key="1">
    <source>
        <dbReference type="Pfam" id="PF01738"/>
    </source>
</evidence>
<dbReference type="GO" id="GO:0016787">
    <property type="term" value="F:hydrolase activity"/>
    <property type="evidence" value="ECO:0007669"/>
    <property type="project" value="UniProtKB-KW"/>
</dbReference>
<dbReference type="InterPro" id="IPR050261">
    <property type="entry name" value="FrsA_esterase"/>
</dbReference>
<reference evidence="2 3" key="1">
    <citation type="submission" date="2019-03" db="EMBL/GenBank/DDBJ databases">
        <title>Genomic Encyclopedia of Type Strains, Phase IV (KMG-IV): sequencing the most valuable type-strain genomes for metagenomic binning, comparative biology and taxonomic classification.</title>
        <authorList>
            <person name="Goeker M."/>
        </authorList>
    </citation>
    <scope>NUCLEOTIDE SEQUENCE [LARGE SCALE GENOMIC DNA]</scope>
    <source>
        <strain evidence="2 3">DSM 25287</strain>
    </source>
</reference>
<dbReference type="InterPro" id="IPR029058">
    <property type="entry name" value="AB_hydrolase_fold"/>
</dbReference>
<dbReference type="Proteomes" id="UP000295765">
    <property type="component" value="Unassembled WGS sequence"/>
</dbReference>
<dbReference type="EMBL" id="SLWY01000032">
    <property type="protein sequence ID" value="TCO76346.1"/>
    <property type="molecule type" value="Genomic_DNA"/>
</dbReference>
<dbReference type="Pfam" id="PF01738">
    <property type="entry name" value="DLH"/>
    <property type="match status" value="1"/>
</dbReference>
<name>A0A4R2KYD8_9GAMM</name>
<dbReference type="Gene3D" id="3.40.50.1820">
    <property type="entry name" value="alpha/beta hydrolase"/>
    <property type="match status" value="1"/>
</dbReference>
<gene>
    <name evidence="2" type="ORF">EV699_13210</name>
</gene>
<comment type="caution">
    <text evidence="2">The sequence shown here is derived from an EMBL/GenBank/DDBJ whole genome shotgun (WGS) entry which is preliminary data.</text>
</comment>
<feature type="domain" description="Dienelactone hydrolase" evidence="1">
    <location>
        <begin position="19"/>
        <end position="238"/>
    </location>
</feature>
<dbReference type="RefSeq" id="WP_132545702.1">
    <property type="nucleotide sequence ID" value="NZ_SLWY01000032.1"/>
</dbReference>
<sequence>MTDIVTRTIDYDCAGTPLQGYLASPGGGGGRRPAVLLVHEWSGVGEHVCERARQVAGELGYHGFAVDVYGRGIRPESVEDCSATMMIYVNDRELLCRRLQAALAWIRAQPDVDATRIAILGYCFGGLAALELARSGADLRLAASFHGNLSHRVPAASGAVRCPVVAFHGADDPLVTQDVVAAFQREMTDAGADWTVVQFSGAVHSFTNRAAADRGFGIEYHAVADRRSFAMLVQYLAEAFD</sequence>
<keyword evidence="3" id="KW-1185">Reference proteome</keyword>
<evidence type="ECO:0000313" key="2">
    <source>
        <dbReference type="EMBL" id="TCO76346.1"/>
    </source>
</evidence>
<organism evidence="2 3">
    <name type="scientific">Plasticicumulans lactativorans</name>
    <dbReference type="NCBI Taxonomy" id="1133106"/>
    <lineage>
        <taxon>Bacteria</taxon>
        <taxon>Pseudomonadati</taxon>
        <taxon>Pseudomonadota</taxon>
        <taxon>Gammaproteobacteria</taxon>
        <taxon>Candidatus Competibacteraceae</taxon>
        <taxon>Plasticicumulans</taxon>
    </lineage>
</organism>
<proteinExistence type="predicted"/>
<dbReference type="InterPro" id="IPR002925">
    <property type="entry name" value="Dienelactn_hydro"/>
</dbReference>
<dbReference type="PANTHER" id="PTHR22946:SF0">
    <property type="entry name" value="DIENELACTONE HYDROLASE DOMAIN-CONTAINING PROTEIN"/>
    <property type="match status" value="1"/>
</dbReference>
<dbReference type="AlphaFoldDB" id="A0A4R2KYD8"/>
<protein>
    <submittedName>
        <fullName evidence="2">Dienelactone hydrolase</fullName>
    </submittedName>
</protein>
<accession>A0A4R2KYD8</accession>
<keyword evidence="2" id="KW-0378">Hydrolase</keyword>
<evidence type="ECO:0000313" key="3">
    <source>
        <dbReference type="Proteomes" id="UP000295765"/>
    </source>
</evidence>